<organism evidence="2 3">
    <name type="scientific">Catenovulum agarivorans DS-2</name>
    <dbReference type="NCBI Taxonomy" id="1328313"/>
    <lineage>
        <taxon>Bacteria</taxon>
        <taxon>Pseudomonadati</taxon>
        <taxon>Pseudomonadota</taxon>
        <taxon>Gammaproteobacteria</taxon>
        <taxon>Alteromonadales</taxon>
        <taxon>Alteromonadaceae</taxon>
        <taxon>Catenovulum</taxon>
    </lineage>
</organism>
<evidence type="ECO:0000256" key="1">
    <source>
        <dbReference type="SAM" id="SignalP"/>
    </source>
</evidence>
<name>W7QIJ0_9ALTE</name>
<comment type="caution">
    <text evidence="2">The sequence shown here is derived from an EMBL/GenBank/DDBJ whole genome shotgun (WGS) entry which is preliminary data.</text>
</comment>
<gene>
    <name evidence="2" type="ORF">DS2_15949</name>
</gene>
<dbReference type="EMBL" id="ARZY01000038">
    <property type="protein sequence ID" value="EWH08742.1"/>
    <property type="molecule type" value="Genomic_DNA"/>
</dbReference>
<dbReference type="AlphaFoldDB" id="W7QIJ0"/>
<feature type="chain" id="PRO_5004900858" description="Lipoprotein" evidence="1">
    <location>
        <begin position="23"/>
        <end position="119"/>
    </location>
</feature>
<accession>W7QIJ0</accession>
<reference evidence="2 3" key="1">
    <citation type="journal article" date="2014" name="Genome Announc.">
        <title>Draft Genome Sequence of the Agar-Degrading Bacterium Catenovulum sp. Strain DS-2, Isolated from Intestines of Haliotis diversicolor.</title>
        <authorList>
            <person name="Shan D."/>
            <person name="Li X."/>
            <person name="Gu Z."/>
            <person name="Wei G."/>
            <person name="Gao Z."/>
            <person name="Shao Z."/>
        </authorList>
    </citation>
    <scope>NUCLEOTIDE SEQUENCE [LARGE SCALE GENOMIC DNA]</scope>
    <source>
        <strain evidence="2 3">DS-2</strain>
    </source>
</reference>
<feature type="signal peptide" evidence="1">
    <location>
        <begin position="1"/>
        <end position="22"/>
    </location>
</feature>
<dbReference type="STRING" id="1328313.DS2_15949"/>
<keyword evidence="3" id="KW-1185">Reference proteome</keyword>
<keyword evidence="1" id="KW-0732">Signal</keyword>
<protein>
    <recommendedName>
        <fullName evidence="4">Lipoprotein</fullName>
    </recommendedName>
</protein>
<dbReference type="Proteomes" id="UP000019276">
    <property type="component" value="Unassembled WGS sequence"/>
</dbReference>
<proteinExistence type="predicted"/>
<evidence type="ECO:0008006" key="4">
    <source>
        <dbReference type="Google" id="ProtNLM"/>
    </source>
</evidence>
<dbReference type="RefSeq" id="WP_035015880.1">
    <property type="nucleotide sequence ID" value="NZ_ARZY01000038.1"/>
</dbReference>
<evidence type="ECO:0000313" key="2">
    <source>
        <dbReference type="EMBL" id="EWH08742.1"/>
    </source>
</evidence>
<evidence type="ECO:0000313" key="3">
    <source>
        <dbReference type="Proteomes" id="UP000019276"/>
    </source>
</evidence>
<dbReference type="OrthoDB" id="6387984at2"/>
<sequence length="119" mass="13120">MKKYINYLIGFTCIIISTICSALPTDPTRPNFSLLGTAAVTATTKTASSQINLQAIMFNNQQKFAIINNKSYKEQQWLNADTQVIKITPQAVTLNKSGEKQTINLQSVQVKTASKLDGH</sequence>